<name>K0B7C6_9ARCH</name>
<sequence length="178" mass="20992">MQKILVFLIAAMLFTIYFLPDSFASISIKKSDEIRCTTIHSKFLKMGEDEFRKRYPSYPIMDKCMMLYGDPDFIKKHTSITNTFSTSTILSDAKILSTLKIGHDKFLIKFNMCYDENKKTKHILIITDKEQVVGKDYRLHKEACPSSWIMVKAYDPLKTQFSWDYEHKSYPKIERKML</sequence>
<dbReference type="Proteomes" id="UP000006101">
    <property type="component" value="Chromosome"/>
</dbReference>
<reference evidence="1 2" key="1">
    <citation type="journal article" date="2012" name="J. Bacteriol.">
        <title>Draft Genome Sequence of an Ammonia-Oxidizing Archaeon, "Candidatus Nitrosopumilus koreensis" AR1, from Marine Sediment.</title>
        <authorList>
            <person name="Park S.J."/>
            <person name="Kim J.G."/>
            <person name="Jung M.Y."/>
            <person name="Kim S.J."/>
            <person name="Cha I.T."/>
            <person name="Kwon K."/>
            <person name="Lee J.H."/>
            <person name="Rhee S.K."/>
        </authorList>
    </citation>
    <scope>NUCLEOTIDE SEQUENCE [LARGE SCALE GENOMIC DNA]</scope>
    <source>
        <strain evidence="1 2">AR1</strain>
    </source>
</reference>
<organism evidence="1 2">
    <name type="scientific">Candidatus Nitrosopumilus koreensis AR1</name>
    <dbReference type="NCBI Taxonomy" id="1229908"/>
    <lineage>
        <taxon>Archaea</taxon>
        <taxon>Nitrososphaerota</taxon>
        <taxon>Nitrososphaeria</taxon>
        <taxon>Nitrosopumilales</taxon>
        <taxon>Nitrosopumilaceae</taxon>
        <taxon>Nitrosopumilus</taxon>
    </lineage>
</organism>
<gene>
    <name evidence="1" type="ORF">NKOR_07590</name>
</gene>
<dbReference type="AlphaFoldDB" id="K0B7C6"/>
<dbReference type="EMBL" id="CP003842">
    <property type="protein sequence ID" value="AFS81379.1"/>
    <property type="molecule type" value="Genomic_DNA"/>
</dbReference>
<evidence type="ECO:0000313" key="2">
    <source>
        <dbReference type="Proteomes" id="UP000006101"/>
    </source>
</evidence>
<evidence type="ECO:0000313" key="1">
    <source>
        <dbReference type="EMBL" id="AFS81379.1"/>
    </source>
</evidence>
<dbReference type="HOGENOM" id="CLU_1514547_0_0_2"/>
<proteinExistence type="predicted"/>
<protein>
    <submittedName>
        <fullName evidence="1">Uncharacterized protein</fullName>
    </submittedName>
</protein>
<dbReference type="KEGG" id="nkr:NKOR_07590"/>
<dbReference type="PATRIC" id="fig|1229908.8.peg.1651"/>
<keyword evidence="2" id="KW-1185">Reference proteome</keyword>
<accession>K0B7C6</accession>